<evidence type="ECO:0000313" key="2">
    <source>
        <dbReference type="EMBL" id="MCC9641820.1"/>
    </source>
</evidence>
<dbReference type="SUPFAM" id="SSF50249">
    <property type="entry name" value="Nucleic acid-binding proteins"/>
    <property type="match status" value="1"/>
</dbReference>
<organism evidence="2 3">
    <name type="scientific">Rhodopirellula halodulae</name>
    <dbReference type="NCBI Taxonomy" id="2894198"/>
    <lineage>
        <taxon>Bacteria</taxon>
        <taxon>Pseudomonadati</taxon>
        <taxon>Planctomycetota</taxon>
        <taxon>Planctomycetia</taxon>
        <taxon>Pirellulales</taxon>
        <taxon>Pirellulaceae</taxon>
        <taxon>Rhodopirellula</taxon>
    </lineage>
</organism>
<dbReference type="CDD" id="cd04458">
    <property type="entry name" value="CSP_CDS"/>
    <property type="match status" value="1"/>
</dbReference>
<gene>
    <name evidence="2" type="ORF">LOC71_06000</name>
</gene>
<dbReference type="Gene3D" id="2.40.50.140">
    <property type="entry name" value="Nucleic acid-binding proteins"/>
    <property type="match status" value="1"/>
</dbReference>
<dbReference type="InterPro" id="IPR002059">
    <property type="entry name" value="CSP_DNA-bd"/>
</dbReference>
<dbReference type="Pfam" id="PF00313">
    <property type="entry name" value="CSD"/>
    <property type="match status" value="1"/>
</dbReference>
<evidence type="ECO:0000313" key="3">
    <source>
        <dbReference type="Proteomes" id="UP001430306"/>
    </source>
</evidence>
<dbReference type="Proteomes" id="UP001430306">
    <property type="component" value="Unassembled WGS sequence"/>
</dbReference>
<keyword evidence="3" id="KW-1185">Reference proteome</keyword>
<dbReference type="EMBL" id="JAJKFW010000012">
    <property type="protein sequence ID" value="MCC9641820.1"/>
    <property type="molecule type" value="Genomic_DNA"/>
</dbReference>
<name>A0ABS8NE41_9BACT</name>
<sequence>MNQSRSNRSNDDSPKPFRIQKRRLGRIKAIKPEGEYGFIDAEDFREDVFFHFRAWEAFNGETFDVDSYVEFELDDDQYEDTKRLRAKVFRPTDRPDGKRLTARDATFELTYHHPKARRRRPSWRDNQG</sequence>
<feature type="domain" description="CSD" evidence="1">
    <location>
        <begin position="22"/>
        <end position="91"/>
    </location>
</feature>
<protein>
    <submittedName>
        <fullName evidence="2">Cold shock domain-containing protein</fullName>
    </submittedName>
</protein>
<comment type="caution">
    <text evidence="2">The sequence shown here is derived from an EMBL/GenBank/DDBJ whole genome shotgun (WGS) entry which is preliminary data.</text>
</comment>
<dbReference type="RefSeq" id="WP_230251794.1">
    <property type="nucleotide sequence ID" value="NZ_JAJKFV010000002.1"/>
</dbReference>
<proteinExistence type="predicted"/>
<evidence type="ECO:0000259" key="1">
    <source>
        <dbReference type="PROSITE" id="PS51857"/>
    </source>
</evidence>
<reference evidence="2" key="1">
    <citation type="submission" date="2021-11" db="EMBL/GenBank/DDBJ databases">
        <title>Genome sequence.</title>
        <authorList>
            <person name="Sun Q."/>
        </authorList>
    </citation>
    <scope>NUCLEOTIDE SEQUENCE</scope>
    <source>
        <strain evidence="2">JC740</strain>
    </source>
</reference>
<accession>A0ABS8NE41</accession>
<dbReference type="PROSITE" id="PS51857">
    <property type="entry name" value="CSD_2"/>
    <property type="match status" value="1"/>
</dbReference>
<dbReference type="InterPro" id="IPR012340">
    <property type="entry name" value="NA-bd_OB-fold"/>
</dbReference>